<feature type="domain" description="Glycosyl transferase family 51" evidence="12">
    <location>
        <begin position="134"/>
        <end position="311"/>
    </location>
</feature>
<keyword evidence="3" id="KW-0328">Glycosyltransferase</keyword>
<keyword evidence="10" id="KW-0812">Transmembrane</keyword>
<keyword evidence="6" id="KW-0511">Multifunctional enzyme</keyword>
<dbReference type="SUPFAM" id="SSF53955">
    <property type="entry name" value="Lysozyme-like"/>
    <property type="match status" value="1"/>
</dbReference>
<comment type="catalytic activity">
    <reaction evidence="7">
        <text>Preferential cleavage: (Ac)2-L-Lys-D-Ala-|-D-Ala. Also transpeptidation of peptidyl-alanyl moieties that are N-acyl substituents of D-alanine.</text>
        <dbReference type="EC" id="3.4.16.4"/>
    </reaction>
</comment>
<dbReference type="GO" id="GO:0009002">
    <property type="term" value="F:serine-type D-Ala-D-Ala carboxypeptidase activity"/>
    <property type="evidence" value="ECO:0007669"/>
    <property type="project" value="UniProtKB-EC"/>
</dbReference>
<proteinExistence type="predicted"/>
<evidence type="ECO:0000256" key="6">
    <source>
        <dbReference type="ARBA" id="ARBA00023268"/>
    </source>
</evidence>
<feature type="region of interest" description="Disordered" evidence="9">
    <location>
        <begin position="1"/>
        <end position="65"/>
    </location>
</feature>
<evidence type="ECO:0000256" key="8">
    <source>
        <dbReference type="ARBA" id="ARBA00049902"/>
    </source>
</evidence>
<evidence type="ECO:0000256" key="10">
    <source>
        <dbReference type="SAM" id="Phobius"/>
    </source>
</evidence>
<keyword evidence="10" id="KW-0472">Membrane</keyword>
<dbReference type="Gene3D" id="1.10.3810.10">
    <property type="entry name" value="Biosynthetic peptidoglycan transglycosylase-like"/>
    <property type="match status" value="1"/>
</dbReference>
<dbReference type="PANTHER" id="PTHR32282:SF34">
    <property type="entry name" value="PENICILLIN-BINDING PROTEIN 1A"/>
    <property type="match status" value="1"/>
</dbReference>
<feature type="compositionally biased region" description="Basic and acidic residues" evidence="9">
    <location>
        <begin position="25"/>
        <end position="40"/>
    </location>
</feature>
<dbReference type="EMBL" id="JACHMN010000003">
    <property type="protein sequence ID" value="MBB5872373.1"/>
    <property type="molecule type" value="Genomic_DNA"/>
</dbReference>
<dbReference type="InterPro" id="IPR001264">
    <property type="entry name" value="Glyco_trans_51"/>
</dbReference>
<protein>
    <submittedName>
        <fullName evidence="13">Membrane peptidoglycan carboxypeptidase</fullName>
    </submittedName>
</protein>
<dbReference type="GO" id="GO:0008658">
    <property type="term" value="F:penicillin binding"/>
    <property type="evidence" value="ECO:0007669"/>
    <property type="project" value="InterPro"/>
</dbReference>
<evidence type="ECO:0000256" key="2">
    <source>
        <dbReference type="ARBA" id="ARBA00022670"/>
    </source>
</evidence>
<dbReference type="GO" id="GO:0009252">
    <property type="term" value="P:peptidoglycan biosynthetic process"/>
    <property type="evidence" value="ECO:0007669"/>
    <property type="project" value="TreeGrafter"/>
</dbReference>
<evidence type="ECO:0000256" key="7">
    <source>
        <dbReference type="ARBA" id="ARBA00034000"/>
    </source>
</evidence>
<keyword evidence="4" id="KW-0808">Transferase</keyword>
<dbReference type="InterPro" id="IPR036950">
    <property type="entry name" value="PBP_transglycosylase"/>
</dbReference>
<dbReference type="GO" id="GO:0030288">
    <property type="term" value="C:outer membrane-bounded periplasmic space"/>
    <property type="evidence" value="ECO:0007669"/>
    <property type="project" value="TreeGrafter"/>
</dbReference>
<evidence type="ECO:0000259" key="11">
    <source>
        <dbReference type="Pfam" id="PF00905"/>
    </source>
</evidence>
<name>A0A841BZQ0_9ACTN</name>
<evidence type="ECO:0000313" key="13">
    <source>
        <dbReference type="EMBL" id="MBB5872373.1"/>
    </source>
</evidence>
<evidence type="ECO:0000256" key="1">
    <source>
        <dbReference type="ARBA" id="ARBA00022645"/>
    </source>
</evidence>
<evidence type="ECO:0000313" key="14">
    <source>
        <dbReference type="Proteomes" id="UP000587527"/>
    </source>
</evidence>
<dbReference type="Pfam" id="PF00912">
    <property type="entry name" value="Transgly"/>
    <property type="match status" value="1"/>
</dbReference>
<dbReference type="PANTHER" id="PTHR32282">
    <property type="entry name" value="BINDING PROTEIN TRANSPEPTIDASE, PUTATIVE-RELATED"/>
    <property type="match status" value="1"/>
</dbReference>
<evidence type="ECO:0000256" key="3">
    <source>
        <dbReference type="ARBA" id="ARBA00022676"/>
    </source>
</evidence>
<evidence type="ECO:0000256" key="9">
    <source>
        <dbReference type="SAM" id="MobiDB-lite"/>
    </source>
</evidence>
<dbReference type="InterPro" id="IPR012338">
    <property type="entry name" value="Beta-lactam/transpept-like"/>
</dbReference>
<keyword evidence="5" id="KW-0378">Hydrolase</keyword>
<keyword evidence="10" id="KW-1133">Transmembrane helix</keyword>
<dbReference type="InterPro" id="IPR050396">
    <property type="entry name" value="Glycosyltr_51/Transpeptidase"/>
</dbReference>
<reference evidence="13 14" key="1">
    <citation type="submission" date="2020-08" db="EMBL/GenBank/DDBJ databases">
        <title>Sequencing the genomes of 1000 actinobacteria strains.</title>
        <authorList>
            <person name="Klenk H.-P."/>
        </authorList>
    </citation>
    <scope>NUCLEOTIDE SEQUENCE [LARGE SCALE GENOMIC DNA]</scope>
    <source>
        <strain evidence="13 14">DSM 45362</strain>
    </source>
</reference>
<evidence type="ECO:0000259" key="12">
    <source>
        <dbReference type="Pfam" id="PF00912"/>
    </source>
</evidence>
<dbReference type="GO" id="GO:0008955">
    <property type="term" value="F:peptidoglycan glycosyltransferase activity"/>
    <property type="evidence" value="ECO:0007669"/>
    <property type="project" value="UniProtKB-EC"/>
</dbReference>
<dbReference type="InterPro" id="IPR023346">
    <property type="entry name" value="Lysozyme-like_dom_sf"/>
</dbReference>
<dbReference type="InterPro" id="IPR001460">
    <property type="entry name" value="PCN-bd_Tpept"/>
</dbReference>
<evidence type="ECO:0000256" key="4">
    <source>
        <dbReference type="ARBA" id="ARBA00022679"/>
    </source>
</evidence>
<dbReference type="AlphaFoldDB" id="A0A841BZQ0"/>
<accession>A0A841BZQ0</accession>
<dbReference type="Gene3D" id="3.40.710.10">
    <property type="entry name" value="DD-peptidase/beta-lactamase superfamily"/>
    <property type="match status" value="1"/>
</dbReference>
<keyword evidence="1 13" id="KW-0121">Carboxypeptidase</keyword>
<dbReference type="GO" id="GO:0006508">
    <property type="term" value="P:proteolysis"/>
    <property type="evidence" value="ECO:0007669"/>
    <property type="project" value="UniProtKB-KW"/>
</dbReference>
<dbReference type="RefSeq" id="WP_184841914.1">
    <property type="nucleotide sequence ID" value="NZ_JACHMN010000003.1"/>
</dbReference>
<evidence type="ECO:0000256" key="5">
    <source>
        <dbReference type="ARBA" id="ARBA00022801"/>
    </source>
</evidence>
<keyword evidence="14" id="KW-1185">Reference proteome</keyword>
<dbReference type="Pfam" id="PF00905">
    <property type="entry name" value="Transpeptidase"/>
    <property type="match status" value="1"/>
</dbReference>
<comment type="catalytic activity">
    <reaction evidence="8">
        <text>[GlcNAc-(1-&gt;4)-Mur2Ac(oyl-L-Ala-gamma-D-Glu-L-Lys-D-Ala-D-Ala)](n)-di-trans,octa-cis-undecaprenyl diphosphate + beta-D-GlcNAc-(1-&gt;4)-Mur2Ac(oyl-L-Ala-gamma-D-Glu-L-Lys-D-Ala-D-Ala)-di-trans,octa-cis-undecaprenyl diphosphate = [GlcNAc-(1-&gt;4)-Mur2Ac(oyl-L-Ala-gamma-D-Glu-L-Lys-D-Ala-D-Ala)](n+1)-di-trans,octa-cis-undecaprenyl diphosphate + di-trans,octa-cis-undecaprenyl diphosphate + H(+)</text>
        <dbReference type="Rhea" id="RHEA:23708"/>
        <dbReference type="Rhea" id="RHEA-COMP:9602"/>
        <dbReference type="Rhea" id="RHEA-COMP:9603"/>
        <dbReference type="ChEBI" id="CHEBI:15378"/>
        <dbReference type="ChEBI" id="CHEBI:58405"/>
        <dbReference type="ChEBI" id="CHEBI:60033"/>
        <dbReference type="ChEBI" id="CHEBI:78435"/>
        <dbReference type="EC" id="2.4.99.28"/>
    </reaction>
</comment>
<gene>
    <name evidence="13" type="ORF">F4553_005807</name>
</gene>
<sequence length="785" mass="84372">MSSYGDHPSGPGRITEYDDQPPRAVVDDRTTGRHAARPDVLRSGVPSADAVLGADPAPPAAEQLASPAPGRLAGLRRFARTRRKRILIVSGIVLALVVSTTTVVTYYLDSVDMLDPKNLATQTTKIFGSDGKTQIAQLGTENREDIPMSSLSTDIRNALIAGEDKDFYDHSGVSFTGIARAAWNNVTGGDTQGASTITQQYVKIATKDVEMSVFRKMREAVLARKLEGKYSKEEILGFYLNNVYFGRGAIGVQVASKTFFGKNAKDLSIAEAAVLGAVVRQPEQTPSFAGYDPQLNAEAAKDRWSYVLDNMVDAGWLDESKRSSLAYPTSIAPIRKDAGNAQWGVKGVGLTGMTTGNVLNYVVEELKAAPYGITDLKTGGYRITTTINPKIQAAAESAARRGASGSLMNGQKANLMAALVAVEPKTGRVLAYYGGDDGTGHDYAGLNMEGGALNGGHPGGSSFKVYTLAAALKAGYSLASHFDPAEFRDGDFRIQNAGRDVDSSCGNYCTLEWATVHSYNVPFYKISKLVGVDKVVASAKAAGIRTMWSTGRKGELIANDLTSKTFKQTSNAPFYYQAGFGQYPITVLDHATGMATFANRGVYNASHFVLKVERPIAGTDKYQLVGGEKLKPAQTIDKDIADDVNWVLQKIPPTNGHSLSGGRPAAGKTGTWQCANTSHNCHAWYVGHTKQIAAAVWVGNTGKEQAVYEKSGRDISGAGLPGAIWEKFMNAAHKGMAEQSFADKAGTGNPNKNEPGLVEPRKPEKCWLWFCMPETRPTRRPPRPR</sequence>
<dbReference type="Proteomes" id="UP000587527">
    <property type="component" value="Unassembled WGS sequence"/>
</dbReference>
<feature type="transmembrane region" description="Helical" evidence="10">
    <location>
        <begin position="86"/>
        <end position="108"/>
    </location>
</feature>
<keyword evidence="2" id="KW-0645">Protease</keyword>
<comment type="caution">
    <text evidence="13">The sequence shown here is derived from an EMBL/GenBank/DDBJ whole genome shotgun (WGS) entry which is preliminary data.</text>
</comment>
<dbReference type="SUPFAM" id="SSF56601">
    <property type="entry name" value="beta-lactamase/transpeptidase-like"/>
    <property type="match status" value="1"/>
</dbReference>
<feature type="domain" description="Penicillin-binding protein transpeptidase" evidence="11">
    <location>
        <begin position="418"/>
        <end position="698"/>
    </location>
</feature>
<organism evidence="13 14">
    <name type="scientific">Allocatelliglobosispora scoriae</name>
    <dbReference type="NCBI Taxonomy" id="643052"/>
    <lineage>
        <taxon>Bacteria</taxon>
        <taxon>Bacillati</taxon>
        <taxon>Actinomycetota</taxon>
        <taxon>Actinomycetes</taxon>
        <taxon>Micromonosporales</taxon>
        <taxon>Micromonosporaceae</taxon>
        <taxon>Allocatelliglobosispora</taxon>
    </lineage>
</organism>